<evidence type="ECO:0000256" key="1">
    <source>
        <dbReference type="SAM" id="MobiDB-lite"/>
    </source>
</evidence>
<feature type="region of interest" description="Disordered" evidence="1">
    <location>
        <begin position="1"/>
        <end position="61"/>
    </location>
</feature>
<evidence type="ECO:0000313" key="2">
    <source>
        <dbReference type="EMBL" id="UTV27726.1"/>
    </source>
</evidence>
<keyword evidence="3" id="KW-1185">Reference proteome</keyword>
<accession>A0ABY5GEY1</accession>
<gene>
    <name evidence="2" type="ORF">NNL38_15850</name>
</gene>
<dbReference type="EMBL" id="CP101508">
    <property type="protein sequence ID" value="UTV27726.1"/>
    <property type="molecule type" value="Genomic_DNA"/>
</dbReference>
<reference evidence="2" key="1">
    <citation type="submission" date="2022-07" db="EMBL/GenBank/DDBJ databases">
        <title>Genome sequencing of Photobacterium atrarenae GJH2-4.</title>
        <authorList>
            <person name="Park S.-J."/>
        </authorList>
    </citation>
    <scope>NUCLEOTIDE SEQUENCE</scope>
    <source>
        <strain evidence="2">GJH2-4</strain>
    </source>
</reference>
<name>A0ABY5GEY1_9GAMM</name>
<organism evidence="2 3">
    <name type="scientific">Photobacterium atrarenae</name>
    <dbReference type="NCBI Taxonomy" id="865757"/>
    <lineage>
        <taxon>Bacteria</taxon>
        <taxon>Pseudomonadati</taxon>
        <taxon>Pseudomonadota</taxon>
        <taxon>Gammaproteobacteria</taxon>
        <taxon>Vibrionales</taxon>
        <taxon>Vibrionaceae</taxon>
        <taxon>Photobacterium</taxon>
    </lineage>
</organism>
<evidence type="ECO:0000313" key="3">
    <source>
        <dbReference type="Proteomes" id="UP001057998"/>
    </source>
</evidence>
<feature type="compositionally biased region" description="Low complexity" evidence="1">
    <location>
        <begin position="31"/>
        <end position="43"/>
    </location>
</feature>
<dbReference type="Proteomes" id="UP001057998">
    <property type="component" value="Chromosome 1"/>
</dbReference>
<protein>
    <submittedName>
        <fullName evidence="2">Uncharacterized protein</fullName>
    </submittedName>
</protein>
<proteinExistence type="predicted"/>
<dbReference type="RefSeq" id="WP_255388965.1">
    <property type="nucleotide sequence ID" value="NZ_CP101508.1"/>
</dbReference>
<sequence>MRSTTFARMAPRSPARLRTTAHATRCKAKPKPTATLHTLTPAADDPQVMSAPAPEHEGQAA</sequence>